<dbReference type="InterPro" id="IPR050314">
    <property type="entry name" value="Glycosyl_Hydrlase_18"/>
</dbReference>
<reference evidence="4 5" key="1">
    <citation type="journal article" date="2020" name="Cell">
        <title>Large-Scale Comparative Analyses of Tick Genomes Elucidate Their Genetic Diversity and Vector Capacities.</title>
        <authorList>
            <consortium name="Tick Genome and Microbiome Consortium (TIGMIC)"/>
            <person name="Jia N."/>
            <person name="Wang J."/>
            <person name="Shi W."/>
            <person name="Du L."/>
            <person name="Sun Y."/>
            <person name="Zhan W."/>
            <person name="Jiang J.F."/>
            <person name="Wang Q."/>
            <person name="Zhang B."/>
            <person name="Ji P."/>
            <person name="Bell-Sakyi L."/>
            <person name="Cui X.M."/>
            <person name="Yuan T.T."/>
            <person name="Jiang B.G."/>
            <person name="Yang W.F."/>
            <person name="Lam T.T."/>
            <person name="Chang Q.C."/>
            <person name="Ding S.J."/>
            <person name="Wang X.J."/>
            <person name="Zhu J.G."/>
            <person name="Ruan X.D."/>
            <person name="Zhao L."/>
            <person name="Wei J.T."/>
            <person name="Ye R.Z."/>
            <person name="Que T.C."/>
            <person name="Du C.H."/>
            <person name="Zhou Y.H."/>
            <person name="Cheng J.X."/>
            <person name="Dai P.F."/>
            <person name="Guo W.B."/>
            <person name="Han X.H."/>
            <person name="Huang E.J."/>
            <person name="Li L.F."/>
            <person name="Wei W."/>
            <person name="Gao Y.C."/>
            <person name="Liu J.Z."/>
            <person name="Shao H.Z."/>
            <person name="Wang X."/>
            <person name="Wang C.C."/>
            <person name="Yang T.C."/>
            <person name="Huo Q.B."/>
            <person name="Li W."/>
            <person name="Chen H.Y."/>
            <person name="Chen S.E."/>
            <person name="Zhou L.G."/>
            <person name="Ni X.B."/>
            <person name="Tian J.H."/>
            <person name="Sheng Y."/>
            <person name="Liu T."/>
            <person name="Pan Y.S."/>
            <person name="Xia L.Y."/>
            <person name="Li J."/>
            <person name="Zhao F."/>
            <person name="Cao W.C."/>
        </authorList>
    </citation>
    <scope>NUCLEOTIDE SEQUENCE [LARGE SCALE GENOMIC DNA]</scope>
    <source>
        <strain evidence="4">HaeL-2018</strain>
    </source>
</reference>
<evidence type="ECO:0000256" key="2">
    <source>
        <dbReference type="SAM" id="Phobius"/>
    </source>
</evidence>
<dbReference type="PANTHER" id="PTHR11177:SF317">
    <property type="entry name" value="CHITINASE 12-RELATED"/>
    <property type="match status" value="1"/>
</dbReference>
<comment type="caution">
    <text evidence="4">The sequence shown here is derived from an EMBL/GenBank/DDBJ whole genome shotgun (WGS) entry which is preliminary data.</text>
</comment>
<dbReference type="GO" id="GO:0004568">
    <property type="term" value="F:chitinase activity"/>
    <property type="evidence" value="ECO:0007669"/>
    <property type="project" value="TreeGrafter"/>
</dbReference>
<dbReference type="AlphaFoldDB" id="A0A9J6H666"/>
<dbReference type="OMA" id="MHRANIS"/>
<keyword evidence="2" id="KW-0472">Membrane</keyword>
<dbReference type="OrthoDB" id="6501498at2759"/>
<keyword evidence="2" id="KW-1133">Transmembrane helix</keyword>
<dbReference type="GO" id="GO:0008061">
    <property type="term" value="F:chitin binding"/>
    <property type="evidence" value="ECO:0007669"/>
    <property type="project" value="TreeGrafter"/>
</dbReference>
<feature type="region of interest" description="Disordered" evidence="1">
    <location>
        <begin position="276"/>
        <end position="306"/>
    </location>
</feature>
<protein>
    <recommendedName>
        <fullName evidence="3">GH18 domain-containing protein</fullName>
    </recommendedName>
</protein>
<feature type="domain" description="GH18" evidence="3">
    <location>
        <begin position="349"/>
        <end position="729"/>
    </location>
</feature>
<dbReference type="GO" id="GO:0005576">
    <property type="term" value="C:extracellular region"/>
    <property type="evidence" value="ECO:0007669"/>
    <property type="project" value="TreeGrafter"/>
</dbReference>
<keyword evidence="2" id="KW-0812">Transmembrane</keyword>
<dbReference type="EMBL" id="JABSTR010000011">
    <property type="protein sequence ID" value="KAH9382196.1"/>
    <property type="molecule type" value="Genomic_DNA"/>
</dbReference>
<evidence type="ECO:0000259" key="3">
    <source>
        <dbReference type="PROSITE" id="PS51910"/>
    </source>
</evidence>
<dbReference type="GO" id="GO:0005975">
    <property type="term" value="P:carbohydrate metabolic process"/>
    <property type="evidence" value="ECO:0007669"/>
    <property type="project" value="InterPro"/>
</dbReference>
<dbReference type="Gene3D" id="3.20.20.80">
    <property type="entry name" value="Glycosidases"/>
    <property type="match status" value="1"/>
</dbReference>
<dbReference type="PROSITE" id="PS51910">
    <property type="entry name" value="GH18_2"/>
    <property type="match status" value="1"/>
</dbReference>
<dbReference type="GO" id="GO:0006032">
    <property type="term" value="P:chitin catabolic process"/>
    <property type="evidence" value="ECO:0007669"/>
    <property type="project" value="TreeGrafter"/>
</dbReference>
<dbReference type="InterPro" id="IPR001223">
    <property type="entry name" value="Glyco_hydro18_cat"/>
</dbReference>
<dbReference type="Proteomes" id="UP000821853">
    <property type="component" value="Chromosome 9"/>
</dbReference>
<name>A0A9J6H666_HAELO</name>
<organism evidence="4 5">
    <name type="scientific">Haemaphysalis longicornis</name>
    <name type="common">Bush tick</name>
    <dbReference type="NCBI Taxonomy" id="44386"/>
    <lineage>
        <taxon>Eukaryota</taxon>
        <taxon>Metazoa</taxon>
        <taxon>Ecdysozoa</taxon>
        <taxon>Arthropoda</taxon>
        <taxon>Chelicerata</taxon>
        <taxon>Arachnida</taxon>
        <taxon>Acari</taxon>
        <taxon>Parasitiformes</taxon>
        <taxon>Ixodida</taxon>
        <taxon>Ixodoidea</taxon>
        <taxon>Ixodidae</taxon>
        <taxon>Haemaphysalinae</taxon>
        <taxon>Haemaphysalis</taxon>
    </lineage>
</organism>
<evidence type="ECO:0000256" key="1">
    <source>
        <dbReference type="SAM" id="MobiDB-lite"/>
    </source>
</evidence>
<dbReference type="VEuPathDB" id="VectorBase:HLOH_044321"/>
<feature type="transmembrane region" description="Helical" evidence="2">
    <location>
        <begin position="230"/>
        <end position="254"/>
    </location>
</feature>
<dbReference type="Pfam" id="PF00704">
    <property type="entry name" value="Glyco_hydro_18"/>
    <property type="match status" value="1"/>
</dbReference>
<dbReference type="SUPFAM" id="SSF51445">
    <property type="entry name" value="(Trans)glycosidases"/>
    <property type="match status" value="1"/>
</dbReference>
<sequence length="729" mass="79310">MPGEERKGAHQRPTSWKRNVFPTLPTASPMGRVTTPGAPHRAVQSRVDEELLGWMDAKKREQEAKRFDCFVASPRAMRAPPPSFEVVKMPGPSSAPDHRRNASLPSGAMWRAQRAGLSTQVPGATAPSTGLATGVAASQQAKAGGFFGSQPWAFLAPPESPAGAYGGTTPLGNGEAVPIPVSAPRTPPARSDAEARPLSYSTNIIFSSDLEDSSERPRGPQRRKRCAFRYGTLCIILLAIVLVPIALFLLSYYITPRVTEVPTFTIPSTTTAATYTTPTATTTHSPTRTSTMTTSATPTSQLTSTTTLGTTVPPACLAKGVINTNIFGLNVSGYRTFNFGVTPSYKINHTVFCLYNNSRFRRDGLYDFVPENLPLHYCRYVVYWSFGTSNGILASRATDFDKHYGLEKLRDTLLTNNLTQQVGVLVALGGYPEDGHNFRQLGGNNTAMARFVSSVLQTIALYRLEGVTIHWVFPDSTCQQPDDPHKMSALVDRLRESYELNGFNRELVTAIIPADTQLANSFVSVLADKLDYYLFETHLITPPPVVDYQLCGHVASSVVQFFASVPFISGRENKTCAGLSLAPWALRSSPMPVPSTLVLADDASNYTALPGTTAVFEFCQGDGPCLDAAQTDCNVIYVRDNTMFAPVSYLFHAKETLLRIFSPGSVIGSATNGNYCAVLYDIDMDNYATPCPDMTPSNTSGERFISLEHFYNSISVATTDLLQDRILPC</sequence>
<accession>A0A9J6H666</accession>
<keyword evidence="5" id="KW-1185">Reference proteome</keyword>
<proteinExistence type="predicted"/>
<evidence type="ECO:0000313" key="5">
    <source>
        <dbReference type="Proteomes" id="UP000821853"/>
    </source>
</evidence>
<gene>
    <name evidence="4" type="ORF">HPB48_005460</name>
</gene>
<dbReference type="InterPro" id="IPR017853">
    <property type="entry name" value="GH"/>
</dbReference>
<feature type="region of interest" description="Disordered" evidence="1">
    <location>
        <begin position="1"/>
        <end position="43"/>
    </location>
</feature>
<evidence type="ECO:0000313" key="4">
    <source>
        <dbReference type="EMBL" id="KAH9382196.1"/>
    </source>
</evidence>
<dbReference type="PANTHER" id="PTHR11177">
    <property type="entry name" value="CHITINASE"/>
    <property type="match status" value="1"/>
</dbReference>